<dbReference type="InterPro" id="IPR036610">
    <property type="entry name" value="PEBP-like_sf"/>
</dbReference>
<dbReference type="CDD" id="cd00865">
    <property type="entry name" value="PEBP_bact_arch"/>
    <property type="match status" value="1"/>
</dbReference>
<name>A0A3N7K7S5_9BURK</name>
<dbReference type="PANTHER" id="PTHR30289">
    <property type="entry name" value="UNCHARACTERIZED PROTEIN YBCL-RELATED"/>
    <property type="match status" value="1"/>
</dbReference>
<evidence type="ECO:0000313" key="2">
    <source>
        <dbReference type="Proteomes" id="UP000267464"/>
    </source>
</evidence>
<dbReference type="InterPro" id="IPR008914">
    <property type="entry name" value="PEBP"/>
</dbReference>
<reference evidence="1 2" key="2">
    <citation type="submission" date="2018-12" db="EMBL/GenBank/DDBJ databases">
        <title>Rhizobacter gummiphilus sp. nov., a rubber-degrading bacterium isolated from the soil of a botanical garden in Japan.</title>
        <authorList>
            <person name="Shunsuke S.S."/>
        </authorList>
    </citation>
    <scope>NUCLEOTIDE SEQUENCE [LARGE SCALE GENOMIC DNA]</scope>
    <source>
        <strain evidence="1 2">S-16</strain>
    </source>
</reference>
<dbReference type="Proteomes" id="UP000267464">
    <property type="component" value="Unassembled WGS sequence"/>
</dbReference>
<gene>
    <name evidence="1" type="ORF">DZC73_05940</name>
</gene>
<dbReference type="RefSeq" id="WP_124539231.1">
    <property type="nucleotide sequence ID" value="NZ_QUSW01000001.1"/>
</dbReference>
<evidence type="ECO:0000313" key="1">
    <source>
        <dbReference type="EMBL" id="RQP26885.1"/>
    </source>
</evidence>
<dbReference type="SUPFAM" id="SSF49777">
    <property type="entry name" value="PEBP-like"/>
    <property type="match status" value="1"/>
</dbReference>
<proteinExistence type="predicted"/>
<dbReference type="EMBL" id="QUSW01000001">
    <property type="protein sequence ID" value="RQP26885.1"/>
    <property type="molecule type" value="Genomic_DNA"/>
</dbReference>
<sequence length="183" mass="18570">MLEIITSLLLPLAGIVADGGGGAAAFAVSSPDMADGKVARAQFANIMGGPGDNISPQIEWRGAPASAKSFVVTMYDPDAPTGSGWWHWVVANIPSTANALARGAGTNPASLPAGAVQVNTDMGVPGYGGPLPPPGQTHRYVITVTALDVPRLDLPPTATPALLAFMMLGHTVGKATFTAQGSR</sequence>
<dbReference type="Gene3D" id="3.90.280.10">
    <property type="entry name" value="PEBP-like"/>
    <property type="match status" value="1"/>
</dbReference>
<dbReference type="InterPro" id="IPR005247">
    <property type="entry name" value="YbhB_YbcL/LppC-like"/>
</dbReference>
<reference evidence="1 2" key="1">
    <citation type="submission" date="2018-08" db="EMBL/GenBank/DDBJ databases">
        <authorList>
            <person name="Khan S.A."/>
            <person name="Jeon C.O."/>
            <person name="Chun B.H."/>
            <person name="Jeong S.E."/>
        </authorList>
    </citation>
    <scope>NUCLEOTIDE SEQUENCE [LARGE SCALE GENOMIC DNA]</scope>
    <source>
        <strain evidence="1 2">S-16</strain>
    </source>
</reference>
<dbReference type="NCBIfam" id="TIGR00481">
    <property type="entry name" value="YbhB/YbcL family Raf kinase inhibitor-like protein"/>
    <property type="match status" value="1"/>
</dbReference>
<protein>
    <submittedName>
        <fullName evidence="1">YbhB/YbcL family Raf kinase inhibitor-like protein</fullName>
    </submittedName>
</protein>
<dbReference type="AlphaFoldDB" id="A0A3N7K7S5"/>
<dbReference type="PANTHER" id="PTHR30289:SF1">
    <property type="entry name" value="PEBP (PHOSPHATIDYLETHANOLAMINE-BINDING PROTEIN) FAMILY PROTEIN"/>
    <property type="match status" value="1"/>
</dbReference>
<keyword evidence="2" id="KW-1185">Reference proteome</keyword>
<organism evidence="1 2">
    <name type="scientific">Piscinibacter terrae</name>
    <dbReference type="NCBI Taxonomy" id="2496871"/>
    <lineage>
        <taxon>Bacteria</taxon>
        <taxon>Pseudomonadati</taxon>
        <taxon>Pseudomonadota</taxon>
        <taxon>Betaproteobacteria</taxon>
        <taxon>Burkholderiales</taxon>
        <taxon>Sphaerotilaceae</taxon>
        <taxon>Piscinibacter</taxon>
    </lineage>
</organism>
<dbReference type="OrthoDB" id="9797506at2"/>
<comment type="caution">
    <text evidence="1">The sequence shown here is derived from an EMBL/GenBank/DDBJ whole genome shotgun (WGS) entry which is preliminary data.</text>
</comment>
<dbReference type="Pfam" id="PF01161">
    <property type="entry name" value="PBP"/>
    <property type="match status" value="1"/>
</dbReference>
<accession>A0A3N7K7S5</accession>